<dbReference type="PANTHER" id="PTHR47089:SF1">
    <property type="entry name" value="GUANOSINE ABC TRANSPORTER PERMEASE PROTEIN NUPP"/>
    <property type="match status" value="1"/>
</dbReference>
<comment type="caution">
    <text evidence="8">The sequence shown here is derived from an EMBL/GenBank/DDBJ whole genome shotgun (WGS) entry which is preliminary data.</text>
</comment>
<proteinExistence type="predicted"/>
<evidence type="ECO:0000313" key="9">
    <source>
        <dbReference type="Proteomes" id="UP001310290"/>
    </source>
</evidence>
<organism evidence="8 9">
    <name type="scientific">Streptomyces bottropensis</name>
    <dbReference type="NCBI Taxonomy" id="42235"/>
    <lineage>
        <taxon>Bacteria</taxon>
        <taxon>Bacillati</taxon>
        <taxon>Actinomycetota</taxon>
        <taxon>Actinomycetes</taxon>
        <taxon>Kitasatosporales</taxon>
        <taxon>Streptomycetaceae</taxon>
        <taxon>Streptomyces</taxon>
    </lineage>
</organism>
<evidence type="ECO:0000256" key="5">
    <source>
        <dbReference type="ARBA" id="ARBA00023136"/>
    </source>
</evidence>
<evidence type="ECO:0000256" key="1">
    <source>
        <dbReference type="ARBA" id="ARBA00004651"/>
    </source>
</evidence>
<evidence type="ECO:0000256" key="4">
    <source>
        <dbReference type="ARBA" id="ARBA00022989"/>
    </source>
</evidence>
<feature type="transmembrane region" description="Helical" evidence="7">
    <location>
        <begin position="221"/>
        <end position="239"/>
    </location>
</feature>
<dbReference type="PANTHER" id="PTHR47089">
    <property type="entry name" value="ABC TRANSPORTER, PERMEASE PROTEIN"/>
    <property type="match status" value="1"/>
</dbReference>
<feature type="region of interest" description="Disordered" evidence="6">
    <location>
        <begin position="1"/>
        <end position="23"/>
    </location>
</feature>
<dbReference type="CDD" id="cd06580">
    <property type="entry name" value="TM_PBP1_transp_TpRbsC_like"/>
    <property type="match status" value="1"/>
</dbReference>
<comment type="subcellular location">
    <subcellularLocation>
        <location evidence="1">Cell membrane</location>
        <topology evidence="1">Multi-pass membrane protein</topology>
    </subcellularLocation>
</comment>
<reference evidence="8" key="1">
    <citation type="submission" date="2023-04" db="EMBL/GenBank/DDBJ databases">
        <title>Genomic diversity of scab-causing Streptomyces spp. in the province of Quebec, Canada.</title>
        <authorList>
            <person name="Biessy A."/>
            <person name="Cadieux M."/>
            <person name="Ciotola M."/>
            <person name="Filion M."/>
        </authorList>
    </citation>
    <scope>NUCLEOTIDE SEQUENCE</scope>
    <source>
        <strain evidence="8">B21-115</strain>
    </source>
</reference>
<protein>
    <submittedName>
        <fullName evidence="8">ABC transporter permease</fullName>
    </submittedName>
</protein>
<evidence type="ECO:0000256" key="2">
    <source>
        <dbReference type="ARBA" id="ARBA00022475"/>
    </source>
</evidence>
<feature type="transmembrane region" description="Helical" evidence="7">
    <location>
        <begin position="166"/>
        <end position="184"/>
    </location>
</feature>
<gene>
    <name evidence="8" type="ORF">QBA35_31810</name>
</gene>
<accession>A0ABU8AWH2</accession>
<keyword evidence="5 7" id="KW-0472">Membrane</keyword>
<keyword evidence="4 7" id="KW-1133">Transmembrane helix</keyword>
<feature type="transmembrane region" description="Helical" evidence="7">
    <location>
        <begin position="113"/>
        <end position="130"/>
    </location>
</feature>
<keyword evidence="2" id="KW-1003">Cell membrane</keyword>
<evidence type="ECO:0000256" key="7">
    <source>
        <dbReference type="SAM" id="Phobius"/>
    </source>
</evidence>
<keyword evidence="9" id="KW-1185">Reference proteome</keyword>
<dbReference type="Pfam" id="PF02653">
    <property type="entry name" value="BPD_transp_2"/>
    <property type="match status" value="1"/>
</dbReference>
<dbReference type="EMBL" id="JARULZ010000002">
    <property type="protein sequence ID" value="MEH0637843.1"/>
    <property type="molecule type" value="Genomic_DNA"/>
</dbReference>
<sequence>MTSTLEPGTAAEAQGRPETRGRRDFLATRRRTAVVELTMTVLTVAVAVLIAFLVVLASGKDATGALNALLTGPLERTPRIGRWLADATTLALLGLSVSIPFRARQISLGAEGQVYAGALAGALVAIHLHLPPVAAVLVPLAVAALAGGALGAVPGMMKARLGANEIVATLMLNAVVVRVFDYLLTDHIKAPDSSAVQSAPVRPDSALPSLSDFFGVPLDRANIGLFGMLTVAAAVWFLLARTPLGYRIRITGSNPDFARYGGLDVPRTIEWSFVIGGALAGLAGAHLALGVYGGLQPDMAGGLAFEGIVVALLGRNNPVGVVAAALLYSYLRVGGDVMEQQTDVGSEAVTIIQAVIVLLVTARALPELVKRYLARREAR</sequence>
<name>A0ABU8AWH2_9ACTN</name>
<keyword evidence="3 7" id="KW-0812">Transmembrane</keyword>
<feature type="transmembrane region" description="Helical" evidence="7">
    <location>
        <begin position="80"/>
        <end position="101"/>
    </location>
</feature>
<dbReference type="Proteomes" id="UP001310290">
    <property type="component" value="Unassembled WGS sequence"/>
</dbReference>
<dbReference type="RefSeq" id="WP_334660605.1">
    <property type="nucleotide sequence ID" value="NZ_JARULZ010000002.1"/>
</dbReference>
<feature type="transmembrane region" description="Helical" evidence="7">
    <location>
        <begin position="273"/>
        <end position="295"/>
    </location>
</feature>
<evidence type="ECO:0000256" key="3">
    <source>
        <dbReference type="ARBA" id="ARBA00022692"/>
    </source>
</evidence>
<evidence type="ECO:0000256" key="6">
    <source>
        <dbReference type="SAM" id="MobiDB-lite"/>
    </source>
</evidence>
<feature type="transmembrane region" description="Helical" evidence="7">
    <location>
        <begin position="136"/>
        <end position="154"/>
    </location>
</feature>
<dbReference type="InterPro" id="IPR001851">
    <property type="entry name" value="ABC_transp_permease"/>
</dbReference>
<feature type="transmembrane region" description="Helical" evidence="7">
    <location>
        <begin position="33"/>
        <end position="57"/>
    </location>
</feature>
<evidence type="ECO:0000313" key="8">
    <source>
        <dbReference type="EMBL" id="MEH0637843.1"/>
    </source>
</evidence>